<name>A0A3S5CJJ2_9PLAT</name>
<comment type="caution">
    <text evidence="2">The sequence shown here is derived from an EMBL/GenBank/DDBJ whole genome shotgun (WGS) entry which is preliminary data.</text>
</comment>
<keyword evidence="3" id="KW-1185">Reference proteome</keyword>
<accession>A0A3S5CJJ2</accession>
<dbReference type="EMBL" id="CAAALY010017985">
    <property type="protein sequence ID" value="VEL13501.1"/>
    <property type="molecule type" value="Genomic_DNA"/>
</dbReference>
<reference evidence="2" key="1">
    <citation type="submission" date="2018-11" db="EMBL/GenBank/DDBJ databases">
        <authorList>
            <consortium name="Pathogen Informatics"/>
        </authorList>
    </citation>
    <scope>NUCLEOTIDE SEQUENCE</scope>
</reference>
<sequence>MHITQCEPHFKRHKQTTDNTIQSAYNTQDTTMGVNCTLLAGANSASTVAEASLLSPESNETRGTGGVGVGLGRGHDCTDLRNMHTQEPGP</sequence>
<feature type="compositionally biased region" description="Gly residues" evidence="1">
    <location>
        <begin position="63"/>
        <end position="72"/>
    </location>
</feature>
<feature type="region of interest" description="Disordered" evidence="1">
    <location>
        <begin position="52"/>
        <end position="90"/>
    </location>
</feature>
<evidence type="ECO:0000313" key="3">
    <source>
        <dbReference type="Proteomes" id="UP000784294"/>
    </source>
</evidence>
<gene>
    <name evidence="2" type="ORF">PXEA_LOCUS6941</name>
</gene>
<proteinExistence type="predicted"/>
<organism evidence="2 3">
    <name type="scientific">Protopolystoma xenopodis</name>
    <dbReference type="NCBI Taxonomy" id="117903"/>
    <lineage>
        <taxon>Eukaryota</taxon>
        <taxon>Metazoa</taxon>
        <taxon>Spiralia</taxon>
        <taxon>Lophotrochozoa</taxon>
        <taxon>Platyhelminthes</taxon>
        <taxon>Monogenea</taxon>
        <taxon>Polyopisthocotylea</taxon>
        <taxon>Polystomatidea</taxon>
        <taxon>Polystomatidae</taxon>
        <taxon>Protopolystoma</taxon>
    </lineage>
</organism>
<evidence type="ECO:0000313" key="2">
    <source>
        <dbReference type="EMBL" id="VEL13501.1"/>
    </source>
</evidence>
<feature type="compositionally biased region" description="Basic and acidic residues" evidence="1">
    <location>
        <begin position="73"/>
        <end position="84"/>
    </location>
</feature>
<dbReference type="AlphaFoldDB" id="A0A3S5CJJ2"/>
<evidence type="ECO:0000256" key="1">
    <source>
        <dbReference type="SAM" id="MobiDB-lite"/>
    </source>
</evidence>
<dbReference type="Proteomes" id="UP000784294">
    <property type="component" value="Unassembled WGS sequence"/>
</dbReference>
<protein>
    <submittedName>
        <fullName evidence="2">Uncharacterized protein</fullName>
    </submittedName>
</protein>